<dbReference type="Pfam" id="PF01814">
    <property type="entry name" value="Hemerythrin"/>
    <property type="match status" value="1"/>
</dbReference>
<dbReference type="Proteomes" id="UP001179121">
    <property type="component" value="Chromosome"/>
</dbReference>
<feature type="domain" description="Hemerythrin-like" evidence="1">
    <location>
        <begin position="11"/>
        <end position="96"/>
    </location>
</feature>
<keyword evidence="3" id="KW-1185">Reference proteome</keyword>
<gene>
    <name evidence="2" type="ORF">DNFV4_04405</name>
</gene>
<name>A0AA86TBJ1_9BACT</name>
<accession>A0AA86TBJ1</accession>
<organism evidence="2 3">
    <name type="scientific">Nitrospira tepida</name>
    <dbReference type="NCBI Taxonomy" id="2973512"/>
    <lineage>
        <taxon>Bacteria</taxon>
        <taxon>Pseudomonadati</taxon>
        <taxon>Nitrospirota</taxon>
        <taxon>Nitrospiria</taxon>
        <taxon>Nitrospirales</taxon>
        <taxon>Nitrospiraceae</taxon>
        <taxon>Nitrospira</taxon>
    </lineage>
</organism>
<dbReference type="RefSeq" id="WP_289271386.1">
    <property type="nucleotide sequence ID" value="NZ_OX365700.1"/>
</dbReference>
<protein>
    <submittedName>
        <fullName evidence="2">Cation-binding protein</fullName>
    </submittedName>
</protein>
<dbReference type="InterPro" id="IPR012312">
    <property type="entry name" value="Hemerythrin-like"/>
</dbReference>
<dbReference type="KEGG" id="nti:DNFV4_04405"/>
<reference evidence="2" key="1">
    <citation type="submission" date="2022-10" db="EMBL/GenBank/DDBJ databases">
        <authorList>
            <person name="Koch H."/>
        </authorList>
    </citation>
    <scope>NUCLEOTIDE SEQUENCE</scope>
    <source>
        <strain evidence="2">DNF</strain>
    </source>
</reference>
<dbReference type="AlphaFoldDB" id="A0AA86TBJ1"/>
<sequence length="194" mass="20611">MSGEHSAAGSISELLTQDHRRLEQLLDKAGGQTGNIDSIPYEEFRAGLLRHIGMEEKIVFPALQRAQQGRPDPPLAPSLASSLGQLRLEHGALAALLMPPPTTAILATIREILRRHDEIEESAGGPYGVADDLLGKDAETMLASLRAAPTVTVMPHSDSPAVTATLHRALARAGYGLGGAQRAADREEARSSET</sequence>
<evidence type="ECO:0000313" key="2">
    <source>
        <dbReference type="EMBL" id="CAI4033963.1"/>
    </source>
</evidence>
<evidence type="ECO:0000259" key="1">
    <source>
        <dbReference type="Pfam" id="PF01814"/>
    </source>
</evidence>
<proteinExistence type="predicted"/>
<dbReference type="Gene3D" id="1.20.120.520">
    <property type="entry name" value="nmb1532 protein domain like"/>
    <property type="match status" value="1"/>
</dbReference>
<dbReference type="EMBL" id="OX365700">
    <property type="protein sequence ID" value="CAI4033963.1"/>
    <property type="molecule type" value="Genomic_DNA"/>
</dbReference>
<evidence type="ECO:0000313" key="3">
    <source>
        <dbReference type="Proteomes" id="UP001179121"/>
    </source>
</evidence>